<evidence type="ECO:0000313" key="2">
    <source>
        <dbReference type="EMBL" id="ORY00990.1"/>
    </source>
</evidence>
<keyword evidence="3" id="KW-1185">Reference proteome</keyword>
<dbReference type="Pfam" id="PF22794">
    <property type="entry name" value="jr-ZPR1"/>
    <property type="match status" value="1"/>
</dbReference>
<reference evidence="2 3" key="1">
    <citation type="submission" date="2016-07" db="EMBL/GenBank/DDBJ databases">
        <title>Pervasive Adenine N6-methylation of Active Genes in Fungi.</title>
        <authorList>
            <consortium name="DOE Joint Genome Institute"/>
            <person name="Mondo S.J."/>
            <person name="Dannebaum R.O."/>
            <person name="Kuo R.C."/>
            <person name="Labutti K."/>
            <person name="Haridas S."/>
            <person name="Kuo A."/>
            <person name="Salamov A."/>
            <person name="Ahrendt S.R."/>
            <person name="Lipzen A."/>
            <person name="Sullivan W."/>
            <person name="Andreopoulos W.B."/>
            <person name="Clum A."/>
            <person name="Lindquist E."/>
            <person name="Daum C."/>
            <person name="Ramamoorthy G.K."/>
            <person name="Gryganskyi A."/>
            <person name="Culley D."/>
            <person name="Magnuson J.K."/>
            <person name="James T.Y."/>
            <person name="O'Malley M.A."/>
            <person name="Stajich J.E."/>
            <person name="Spatafora J.W."/>
            <person name="Visel A."/>
            <person name="Grigoriev I.V."/>
        </authorList>
    </citation>
    <scope>NUCLEOTIDE SEQUENCE [LARGE SCALE GENOMIC DNA]</scope>
    <source>
        <strain evidence="2 3">CBS 931.73</strain>
    </source>
</reference>
<comment type="caution">
    <text evidence="2">The sequence shown here is derived from an EMBL/GenBank/DDBJ whole genome shotgun (WGS) entry which is preliminary data.</text>
</comment>
<dbReference type="InterPro" id="IPR056180">
    <property type="entry name" value="ZPR1_jr_dom"/>
</dbReference>
<gene>
    <name evidence="2" type="ORF">K493DRAFT_312591</name>
</gene>
<accession>A0A1Y1YSJ4</accession>
<dbReference type="EMBL" id="MCFE01000075">
    <property type="protein sequence ID" value="ORY00990.1"/>
    <property type="molecule type" value="Genomic_DNA"/>
</dbReference>
<dbReference type="InParanoid" id="A0A1Y1YSJ4"/>
<dbReference type="GO" id="GO:0008270">
    <property type="term" value="F:zinc ion binding"/>
    <property type="evidence" value="ECO:0007669"/>
    <property type="project" value="InterPro"/>
</dbReference>
<dbReference type="SMART" id="SM00709">
    <property type="entry name" value="Zpr1"/>
    <property type="match status" value="1"/>
</dbReference>
<proteinExistence type="predicted"/>
<evidence type="ECO:0000259" key="1">
    <source>
        <dbReference type="SMART" id="SM00709"/>
    </source>
</evidence>
<protein>
    <recommendedName>
        <fullName evidence="1">Zinc finger ZPR1-type domain-containing protein</fullName>
    </recommendedName>
</protein>
<name>A0A1Y1YSJ4_9FUNG</name>
<dbReference type="InterPro" id="IPR042451">
    <property type="entry name" value="ZPR1_A/B_dom"/>
</dbReference>
<evidence type="ECO:0000313" key="3">
    <source>
        <dbReference type="Proteomes" id="UP000193498"/>
    </source>
</evidence>
<dbReference type="Proteomes" id="UP000193498">
    <property type="component" value="Unassembled WGS sequence"/>
</dbReference>
<dbReference type="Gene3D" id="2.60.120.1040">
    <property type="entry name" value="ZPR1, A/B domain"/>
    <property type="match status" value="1"/>
</dbReference>
<dbReference type="InterPro" id="IPR004457">
    <property type="entry name" value="Znf_ZPR1"/>
</dbReference>
<dbReference type="AlphaFoldDB" id="A0A1Y1YSJ4"/>
<feature type="domain" description="Zinc finger ZPR1-type" evidence="1">
    <location>
        <begin position="82"/>
        <end position="207"/>
    </location>
</feature>
<sequence length="217" mass="25124">MEPTTNESTYHINLGHQEVDRLIEELEKLYDETPAEWLAVEPVAKMMYLELGYEDKAEFEDALNGTFEQFLGALPNVELEMNEKGFAQFKFKPEPPQEEWKPKKFSVRITDTTQLWNVCLKSPHARVEIPELEFEFGVDRRRRIDTIYNYVASAVFNLATHVEVANLSEDHKEKTIECLSSLNALLDVAEPWTWVVHDPSGLSEFTNMKDVVVEDLE</sequence>
<dbReference type="OrthoDB" id="308464at2759"/>
<organism evidence="2 3">
    <name type="scientific">Basidiobolus meristosporus CBS 931.73</name>
    <dbReference type="NCBI Taxonomy" id="1314790"/>
    <lineage>
        <taxon>Eukaryota</taxon>
        <taxon>Fungi</taxon>
        <taxon>Fungi incertae sedis</taxon>
        <taxon>Zoopagomycota</taxon>
        <taxon>Entomophthoromycotina</taxon>
        <taxon>Basidiobolomycetes</taxon>
        <taxon>Basidiobolales</taxon>
        <taxon>Basidiobolaceae</taxon>
        <taxon>Basidiobolus</taxon>
    </lineage>
</organism>